<feature type="transmembrane region" description="Helical" evidence="2">
    <location>
        <begin position="70"/>
        <end position="90"/>
    </location>
</feature>
<proteinExistence type="predicted"/>
<organism evidence="4 5">
    <name type="scientific">Nocardia suismassiliense</name>
    <dbReference type="NCBI Taxonomy" id="2077092"/>
    <lineage>
        <taxon>Bacteria</taxon>
        <taxon>Bacillati</taxon>
        <taxon>Actinomycetota</taxon>
        <taxon>Actinomycetes</taxon>
        <taxon>Mycobacteriales</taxon>
        <taxon>Nocardiaceae</taxon>
        <taxon>Nocardia</taxon>
    </lineage>
</organism>
<reference evidence="4 5" key="1">
    <citation type="submission" date="2024-10" db="EMBL/GenBank/DDBJ databases">
        <title>The Natural Products Discovery Center: Release of the First 8490 Sequenced Strains for Exploring Actinobacteria Biosynthetic Diversity.</title>
        <authorList>
            <person name="Kalkreuter E."/>
            <person name="Kautsar S.A."/>
            <person name="Yang D."/>
            <person name="Bader C.D."/>
            <person name="Teijaro C.N."/>
            <person name="Fluegel L."/>
            <person name="Davis C.M."/>
            <person name="Simpson J.R."/>
            <person name="Lauterbach L."/>
            <person name="Steele A.D."/>
            <person name="Gui C."/>
            <person name="Meng S."/>
            <person name="Li G."/>
            <person name="Viehrig K."/>
            <person name="Ye F."/>
            <person name="Su P."/>
            <person name="Kiefer A.F."/>
            <person name="Nichols A."/>
            <person name="Cepeda A.J."/>
            <person name="Yan W."/>
            <person name="Fan B."/>
            <person name="Jiang Y."/>
            <person name="Adhikari A."/>
            <person name="Zheng C.-J."/>
            <person name="Schuster L."/>
            <person name="Cowan T.M."/>
            <person name="Smanski M.J."/>
            <person name="Chevrette M.G."/>
            <person name="De Carvalho L.P.S."/>
            <person name="Shen B."/>
        </authorList>
    </citation>
    <scope>NUCLEOTIDE SEQUENCE [LARGE SCALE GENOMIC DNA]</scope>
    <source>
        <strain evidence="4 5">NPDC003040</strain>
    </source>
</reference>
<dbReference type="InterPro" id="IPR058489">
    <property type="entry name" value="DUF8176"/>
</dbReference>
<evidence type="ECO:0000259" key="3">
    <source>
        <dbReference type="Pfam" id="PF26527"/>
    </source>
</evidence>
<feature type="domain" description="DUF8176" evidence="3">
    <location>
        <begin position="127"/>
        <end position="235"/>
    </location>
</feature>
<dbReference type="Proteomes" id="UP001601948">
    <property type="component" value="Unassembled WGS sequence"/>
</dbReference>
<keyword evidence="5" id="KW-1185">Reference proteome</keyword>
<feature type="region of interest" description="Disordered" evidence="1">
    <location>
        <begin position="1"/>
        <end position="61"/>
    </location>
</feature>
<comment type="caution">
    <text evidence="4">The sequence shown here is derived from an EMBL/GenBank/DDBJ whole genome shotgun (WGS) entry which is preliminary data.</text>
</comment>
<gene>
    <name evidence="4" type="ORF">ACFYV7_14875</name>
</gene>
<name>A0ABW6QTX7_9NOCA</name>
<dbReference type="EMBL" id="JBIAPI010000002">
    <property type="protein sequence ID" value="MFF3224073.1"/>
    <property type="molecule type" value="Genomic_DNA"/>
</dbReference>
<evidence type="ECO:0000313" key="4">
    <source>
        <dbReference type="EMBL" id="MFF3224073.1"/>
    </source>
</evidence>
<sequence>MPSTHTPPEGQLDHGWGWLRATEPAAVQPISPNLVGDGEAPDGSEWQWLTPGAEPPPSEIESPKRLRRSWIWIATALVLSIVAVGVWVGVTANMHDIPTALPTVTAAPPTSTTTAPTGSACTGLSGATVTDSAGDTRSLTGVIAAFEHAYYVQRDAGAALALVAPETGLLAEALAAGIASIPPGTTHCVAITPITGGAAAEVHLVERHPDGGRRDYLQLINVGIDERGTVITNIQKRG</sequence>
<evidence type="ECO:0000256" key="1">
    <source>
        <dbReference type="SAM" id="MobiDB-lite"/>
    </source>
</evidence>
<dbReference type="Pfam" id="PF26527">
    <property type="entry name" value="DUF8176"/>
    <property type="match status" value="1"/>
</dbReference>
<evidence type="ECO:0000313" key="5">
    <source>
        <dbReference type="Proteomes" id="UP001601948"/>
    </source>
</evidence>
<protein>
    <recommendedName>
        <fullName evidence="3">DUF8176 domain-containing protein</fullName>
    </recommendedName>
</protein>
<evidence type="ECO:0000256" key="2">
    <source>
        <dbReference type="SAM" id="Phobius"/>
    </source>
</evidence>
<keyword evidence="2" id="KW-1133">Transmembrane helix</keyword>
<accession>A0ABW6QTX7</accession>
<keyword evidence="2" id="KW-0472">Membrane</keyword>
<keyword evidence="2" id="KW-0812">Transmembrane</keyword>
<dbReference type="RefSeq" id="WP_387717393.1">
    <property type="nucleotide sequence ID" value="NZ_JBIAPI010000002.1"/>
</dbReference>